<dbReference type="InterPro" id="IPR005119">
    <property type="entry name" value="LysR_subst-bd"/>
</dbReference>
<evidence type="ECO:0000313" key="3">
    <source>
        <dbReference type="Proteomes" id="UP000310263"/>
    </source>
</evidence>
<dbReference type="GO" id="GO:0010628">
    <property type="term" value="P:positive regulation of gene expression"/>
    <property type="evidence" value="ECO:0007669"/>
    <property type="project" value="TreeGrafter"/>
</dbReference>
<reference evidence="2 3" key="1">
    <citation type="submission" date="2019-04" db="EMBL/GenBank/DDBJ databases">
        <title>Microbes associate with the intestines of laboratory mice.</title>
        <authorList>
            <person name="Navarre W."/>
            <person name="Wong E."/>
            <person name="Huang K."/>
            <person name="Tropini C."/>
            <person name="Ng K."/>
            <person name="Yu B."/>
        </authorList>
    </citation>
    <scope>NUCLEOTIDE SEQUENCE [LARGE SCALE GENOMIC DNA]</scope>
    <source>
        <strain evidence="2 3">NM07_P-09</strain>
    </source>
</reference>
<keyword evidence="3" id="KW-1185">Reference proteome</keyword>
<evidence type="ECO:0000259" key="1">
    <source>
        <dbReference type="Pfam" id="PF03466"/>
    </source>
</evidence>
<dbReference type="Gene3D" id="3.40.190.10">
    <property type="entry name" value="Periplasmic binding protein-like II"/>
    <property type="match status" value="2"/>
</dbReference>
<dbReference type="AlphaFoldDB" id="A0A4S2F380"/>
<accession>A0A4S2F380</accession>
<organism evidence="2 3">
    <name type="scientific">Muricaecibacterium torontonense</name>
    <dbReference type="NCBI Taxonomy" id="3032871"/>
    <lineage>
        <taxon>Bacteria</taxon>
        <taxon>Bacillati</taxon>
        <taxon>Actinomycetota</taxon>
        <taxon>Coriobacteriia</taxon>
        <taxon>Coriobacteriales</taxon>
        <taxon>Atopobiaceae</taxon>
        <taxon>Muricaecibacterium</taxon>
    </lineage>
</organism>
<dbReference type="EMBL" id="SRYE01000001">
    <property type="protein sequence ID" value="TGY63285.1"/>
    <property type="molecule type" value="Genomic_DNA"/>
</dbReference>
<protein>
    <recommendedName>
        <fullName evidence="1">LysR substrate-binding domain-containing protein</fullName>
    </recommendedName>
</protein>
<name>A0A4S2F380_9ACTN</name>
<dbReference type="SUPFAM" id="SSF53850">
    <property type="entry name" value="Periplasmic binding protein-like II"/>
    <property type="match status" value="1"/>
</dbReference>
<proteinExistence type="predicted"/>
<sequence>MWRWRRRRCRSHSGYVALVPADHPYARRASLAIEEFDREPMVQINPRRGTNTDALLAEKDVHPDVRFYTSDFTTAKAMVGAGLGICLTIDLVGSVAGTGAAVVPICGVDPFVFGIAHRGWETLSAPAIALVRELEAHRAPELA</sequence>
<gene>
    <name evidence="2" type="ORF">E5334_01935</name>
</gene>
<dbReference type="PANTHER" id="PTHR30427:SF1">
    <property type="entry name" value="TRANSCRIPTIONAL ACTIVATOR PROTEIN LYSR"/>
    <property type="match status" value="1"/>
</dbReference>
<dbReference type="CDD" id="cd05466">
    <property type="entry name" value="PBP2_LTTR_substrate"/>
    <property type="match status" value="1"/>
</dbReference>
<feature type="domain" description="LysR substrate-binding" evidence="1">
    <location>
        <begin position="15"/>
        <end position="137"/>
    </location>
</feature>
<dbReference type="Proteomes" id="UP000310263">
    <property type="component" value="Unassembled WGS sequence"/>
</dbReference>
<dbReference type="GO" id="GO:0043565">
    <property type="term" value="F:sequence-specific DNA binding"/>
    <property type="evidence" value="ECO:0007669"/>
    <property type="project" value="TreeGrafter"/>
</dbReference>
<dbReference type="OrthoDB" id="4131546at2"/>
<evidence type="ECO:0000313" key="2">
    <source>
        <dbReference type="EMBL" id="TGY63285.1"/>
    </source>
</evidence>
<dbReference type="Pfam" id="PF03466">
    <property type="entry name" value="LysR_substrate"/>
    <property type="match status" value="1"/>
</dbReference>
<dbReference type="PANTHER" id="PTHR30427">
    <property type="entry name" value="TRANSCRIPTIONAL ACTIVATOR PROTEIN LYSR"/>
    <property type="match status" value="1"/>
</dbReference>
<comment type="caution">
    <text evidence="2">The sequence shown here is derived from an EMBL/GenBank/DDBJ whole genome shotgun (WGS) entry which is preliminary data.</text>
</comment>